<accession>A0A2I0IH06</accession>
<evidence type="ECO:0000313" key="4">
    <source>
        <dbReference type="Proteomes" id="UP000233551"/>
    </source>
</evidence>
<dbReference type="AlphaFoldDB" id="A0A2I0IH06"/>
<organism evidence="3 4">
    <name type="scientific">Punica granatum</name>
    <name type="common">Pomegranate</name>
    <dbReference type="NCBI Taxonomy" id="22663"/>
    <lineage>
        <taxon>Eukaryota</taxon>
        <taxon>Viridiplantae</taxon>
        <taxon>Streptophyta</taxon>
        <taxon>Embryophyta</taxon>
        <taxon>Tracheophyta</taxon>
        <taxon>Spermatophyta</taxon>
        <taxon>Magnoliopsida</taxon>
        <taxon>eudicotyledons</taxon>
        <taxon>Gunneridae</taxon>
        <taxon>Pentapetalae</taxon>
        <taxon>rosids</taxon>
        <taxon>malvids</taxon>
        <taxon>Myrtales</taxon>
        <taxon>Lythraceae</taxon>
        <taxon>Punica</taxon>
    </lineage>
</organism>
<dbReference type="EMBL" id="PGOL01003061">
    <property type="protein sequence ID" value="PKI43292.1"/>
    <property type="molecule type" value="Genomic_DNA"/>
</dbReference>
<keyword evidence="2" id="KW-1133">Transmembrane helix</keyword>
<comment type="caution">
    <text evidence="3">The sequence shown here is derived from an EMBL/GenBank/DDBJ whole genome shotgun (WGS) entry which is preliminary data.</text>
</comment>
<evidence type="ECO:0000256" key="2">
    <source>
        <dbReference type="SAM" id="Phobius"/>
    </source>
</evidence>
<gene>
    <name evidence="3" type="ORF">CRG98_036319</name>
</gene>
<reference evidence="3 4" key="1">
    <citation type="submission" date="2017-11" db="EMBL/GenBank/DDBJ databases">
        <title>De-novo sequencing of pomegranate (Punica granatum L.) genome.</title>
        <authorList>
            <person name="Akparov Z."/>
            <person name="Amiraslanov A."/>
            <person name="Hajiyeva S."/>
            <person name="Abbasov M."/>
            <person name="Kaur K."/>
            <person name="Hamwieh A."/>
            <person name="Solovyev V."/>
            <person name="Salamov A."/>
            <person name="Braich B."/>
            <person name="Kosarev P."/>
            <person name="Mahmoud A."/>
            <person name="Hajiyev E."/>
            <person name="Babayeva S."/>
            <person name="Izzatullayeva V."/>
            <person name="Mammadov A."/>
            <person name="Mammadov A."/>
            <person name="Sharifova S."/>
            <person name="Ojaghi J."/>
            <person name="Eynullazada K."/>
            <person name="Bayramov B."/>
            <person name="Abdulazimova A."/>
            <person name="Shahmuradov I."/>
        </authorList>
    </citation>
    <scope>NUCLEOTIDE SEQUENCE [LARGE SCALE GENOMIC DNA]</scope>
    <source>
        <strain evidence="4">cv. AG2017</strain>
        <tissue evidence="3">Leaf</tissue>
    </source>
</reference>
<sequence>MPLPTRLASARFVVHHCYRDRKAGTLLYLPVAFVSCWPSLFFPPLPLFSLLLDGRKLWEAVDATPTGHGGGSFASSQLSPHSDLRQRLCSKKSRRLQQHSSSSSSFMAMRRGIFSMEQSQVPRRVSPSPSPRRFEAEKESAVDSESSATVVEDSPTLPGFNSLTTFTGLNRTKKLGALI</sequence>
<feature type="region of interest" description="Disordered" evidence="1">
    <location>
        <begin position="118"/>
        <end position="153"/>
    </location>
</feature>
<feature type="transmembrane region" description="Helical" evidence="2">
    <location>
        <begin position="28"/>
        <end position="52"/>
    </location>
</feature>
<name>A0A2I0IH06_PUNGR</name>
<protein>
    <submittedName>
        <fullName evidence="3">Uncharacterized protein</fullName>
    </submittedName>
</protein>
<keyword evidence="2" id="KW-0472">Membrane</keyword>
<dbReference type="Proteomes" id="UP000233551">
    <property type="component" value="Unassembled WGS sequence"/>
</dbReference>
<feature type="compositionally biased region" description="Basic and acidic residues" evidence="1">
    <location>
        <begin position="132"/>
        <end position="141"/>
    </location>
</feature>
<feature type="compositionally biased region" description="Low complexity" evidence="1">
    <location>
        <begin position="118"/>
        <end position="127"/>
    </location>
</feature>
<keyword evidence="2" id="KW-0812">Transmembrane</keyword>
<evidence type="ECO:0000256" key="1">
    <source>
        <dbReference type="SAM" id="MobiDB-lite"/>
    </source>
</evidence>
<keyword evidence="4" id="KW-1185">Reference proteome</keyword>
<proteinExistence type="predicted"/>
<evidence type="ECO:0000313" key="3">
    <source>
        <dbReference type="EMBL" id="PKI43292.1"/>
    </source>
</evidence>